<keyword evidence="4" id="KW-1185">Reference proteome</keyword>
<dbReference type="EMBL" id="JAGIOF010000001">
    <property type="protein sequence ID" value="MBP2387131.1"/>
    <property type="molecule type" value="Genomic_DNA"/>
</dbReference>
<feature type="region of interest" description="Disordered" evidence="1">
    <location>
        <begin position="132"/>
        <end position="151"/>
    </location>
</feature>
<protein>
    <submittedName>
        <fullName evidence="3">Secretion/DNA translocation related TadE-like protein</fullName>
    </submittedName>
</protein>
<dbReference type="Proteomes" id="UP001296993">
    <property type="component" value="Unassembled WGS sequence"/>
</dbReference>
<evidence type="ECO:0000313" key="4">
    <source>
        <dbReference type="Proteomes" id="UP001296993"/>
    </source>
</evidence>
<name>A0ABS4XFN4_9MICC</name>
<proteinExistence type="predicted"/>
<gene>
    <name evidence="3" type="ORF">JOF47_002642</name>
</gene>
<dbReference type="NCBIfam" id="TIGR03816">
    <property type="entry name" value="tadE_like_DECH"/>
    <property type="match status" value="1"/>
</dbReference>
<reference evidence="3 4" key="1">
    <citation type="submission" date="2021-03" db="EMBL/GenBank/DDBJ databases">
        <title>Sequencing the genomes of 1000 actinobacteria strains.</title>
        <authorList>
            <person name="Klenk H.-P."/>
        </authorList>
    </citation>
    <scope>NUCLEOTIDE SEQUENCE [LARGE SCALE GENOMIC DNA]</scope>
    <source>
        <strain evidence="3 4">DSM 15797</strain>
    </source>
</reference>
<evidence type="ECO:0000256" key="2">
    <source>
        <dbReference type="SAM" id="Phobius"/>
    </source>
</evidence>
<keyword evidence="2" id="KW-0812">Transmembrane</keyword>
<dbReference type="RefSeq" id="WP_342592773.1">
    <property type="nucleotide sequence ID" value="NZ_BAAAJY010000005.1"/>
</dbReference>
<comment type="caution">
    <text evidence="3">The sequence shown here is derived from an EMBL/GenBank/DDBJ whole genome shotgun (WGS) entry which is preliminary data.</text>
</comment>
<accession>A0ABS4XFN4</accession>
<feature type="transmembrane region" description="Helical" evidence="2">
    <location>
        <begin position="20"/>
        <end position="39"/>
    </location>
</feature>
<evidence type="ECO:0000313" key="3">
    <source>
        <dbReference type="EMBL" id="MBP2387131.1"/>
    </source>
</evidence>
<evidence type="ECO:0000256" key="1">
    <source>
        <dbReference type="SAM" id="MobiDB-lite"/>
    </source>
</evidence>
<keyword evidence="2" id="KW-0472">Membrane</keyword>
<dbReference type="InterPro" id="IPR021202">
    <property type="entry name" value="Rv3654c-like"/>
</dbReference>
<organism evidence="3 4">
    <name type="scientific">Paeniglutamicibacter kerguelensis</name>
    <dbReference type="NCBI Taxonomy" id="254788"/>
    <lineage>
        <taxon>Bacteria</taxon>
        <taxon>Bacillati</taxon>
        <taxon>Actinomycetota</taxon>
        <taxon>Actinomycetes</taxon>
        <taxon>Micrococcales</taxon>
        <taxon>Micrococcaceae</taxon>
        <taxon>Paeniglutamicibacter</taxon>
    </lineage>
</organism>
<sequence length="151" mass="15337">MRRTRISGAGSESEAGNGTVLMIAVVFLAFFALVVVLMLSAAGHAASKAATAADLAALAGADAARLLIPGEPCAVAGQTARTNHAMVTECSRQGTSGEIVKIAVKVPVAMVGWLPPFGHAVAVARAGPPPQPWRLAPQATRGILRPSAPPR</sequence>
<keyword evidence="2" id="KW-1133">Transmembrane helix</keyword>